<name>A0ABW4R347_9RHOB</name>
<keyword evidence="1" id="KW-0472">Membrane</keyword>
<reference evidence="3" key="1">
    <citation type="journal article" date="2019" name="Int. J. Syst. Evol. Microbiol.">
        <title>The Global Catalogue of Microorganisms (GCM) 10K type strain sequencing project: providing services to taxonomists for standard genome sequencing and annotation.</title>
        <authorList>
            <consortium name="The Broad Institute Genomics Platform"/>
            <consortium name="The Broad Institute Genome Sequencing Center for Infectious Disease"/>
            <person name="Wu L."/>
            <person name="Ma J."/>
        </authorList>
    </citation>
    <scope>NUCLEOTIDE SEQUENCE [LARGE SCALE GENOMIC DNA]</scope>
    <source>
        <strain evidence="3">CCUG 56029</strain>
    </source>
</reference>
<evidence type="ECO:0000313" key="3">
    <source>
        <dbReference type="Proteomes" id="UP001597213"/>
    </source>
</evidence>
<gene>
    <name evidence="2" type="ORF">ACFSCT_02445</name>
</gene>
<evidence type="ECO:0000256" key="1">
    <source>
        <dbReference type="SAM" id="Phobius"/>
    </source>
</evidence>
<protein>
    <submittedName>
        <fullName evidence="2">Uncharacterized protein</fullName>
    </submittedName>
</protein>
<dbReference type="RefSeq" id="WP_379139855.1">
    <property type="nucleotide sequence ID" value="NZ_JBHUEN010000006.1"/>
</dbReference>
<organism evidence="2 3">
    <name type="scientific">Paracoccus pacificus</name>
    <dbReference type="NCBI Taxonomy" id="1463598"/>
    <lineage>
        <taxon>Bacteria</taxon>
        <taxon>Pseudomonadati</taxon>
        <taxon>Pseudomonadota</taxon>
        <taxon>Alphaproteobacteria</taxon>
        <taxon>Rhodobacterales</taxon>
        <taxon>Paracoccaceae</taxon>
        <taxon>Paracoccus</taxon>
    </lineage>
</organism>
<dbReference type="Proteomes" id="UP001597213">
    <property type="component" value="Unassembled WGS sequence"/>
</dbReference>
<dbReference type="EMBL" id="JBHUEN010000006">
    <property type="protein sequence ID" value="MFD1880573.1"/>
    <property type="molecule type" value="Genomic_DNA"/>
</dbReference>
<comment type="caution">
    <text evidence="2">The sequence shown here is derived from an EMBL/GenBank/DDBJ whole genome shotgun (WGS) entry which is preliminary data.</text>
</comment>
<keyword evidence="1" id="KW-1133">Transmembrane helix</keyword>
<evidence type="ECO:0000313" key="2">
    <source>
        <dbReference type="EMBL" id="MFD1880573.1"/>
    </source>
</evidence>
<feature type="transmembrane region" description="Helical" evidence="1">
    <location>
        <begin position="30"/>
        <end position="50"/>
    </location>
</feature>
<keyword evidence="3" id="KW-1185">Reference proteome</keyword>
<keyword evidence="1" id="KW-0812">Transmembrane</keyword>
<proteinExistence type="predicted"/>
<sequence length="60" mass="6102">MIRTLLIAAGLVELIAAALTLGVIQSDIQIILALCAFGFGLSHLGIAAILGGMRREGGTP</sequence>
<accession>A0ABW4R347</accession>